<dbReference type="GO" id="GO:0046872">
    <property type="term" value="F:metal ion binding"/>
    <property type="evidence" value="ECO:0007669"/>
    <property type="project" value="UniProtKB-KW"/>
</dbReference>
<sequence length="336" mass="37001">MEETDKPIIAITIGDVNSIAPEVIIKALEDARIIKMMTPVVYGSGKILSYYRKALNIRDFNYFQLKKLDELSHKKLNVLNLWEDTINITMGESTADGGKYALISIKQAVEDALAGKVDAIVTAPINKHNIQSDEFKFAGHTEYLAQASGVDESLMLLVDEGLRVGVVTGHIPISEVAQKVTKEKINKKLSILEKSLKIDFGIAKPRIAVLGLNPHAGDGGVIGTEDEEMLKPLIQEWKDKGKLVFGPFPSDGFFGNGQYKKFDAVLAMYHDQGLIPFKTLAFANGVNFTAGLPFVRTSPDHGTAYDITGKNLADETSMRQALFLALEILKNRKEYS</sequence>
<keyword evidence="3" id="KW-0520">NAD</keyword>
<dbReference type="RefSeq" id="WP_201429441.1">
    <property type="nucleotide sequence ID" value="NZ_JAEQBW010000001.1"/>
</dbReference>
<evidence type="ECO:0000256" key="3">
    <source>
        <dbReference type="ARBA" id="ARBA00023027"/>
    </source>
</evidence>
<dbReference type="Gene3D" id="3.40.718.10">
    <property type="entry name" value="Isopropylmalate Dehydrogenase"/>
    <property type="match status" value="1"/>
</dbReference>
<dbReference type="EC" id="1.1.1.262" evidence="4"/>
<evidence type="ECO:0000313" key="5">
    <source>
        <dbReference type="Proteomes" id="UP000611723"/>
    </source>
</evidence>
<evidence type="ECO:0000256" key="2">
    <source>
        <dbReference type="ARBA" id="ARBA00023002"/>
    </source>
</evidence>
<proteinExistence type="predicted"/>
<comment type="caution">
    <text evidence="4">The sequence shown here is derived from an EMBL/GenBank/DDBJ whole genome shotgun (WGS) entry which is preliminary data.</text>
</comment>
<dbReference type="PANTHER" id="PTHR30004">
    <property type="entry name" value="4-HYDROXYTHREONINE-4-PHOSPHATE DEHYDROGENASE"/>
    <property type="match status" value="1"/>
</dbReference>
<keyword evidence="5" id="KW-1185">Reference proteome</keyword>
<organism evidence="4 5">
    <name type="scientific">Marivirga aurantiaca</name>
    <dbReference type="NCBI Taxonomy" id="2802615"/>
    <lineage>
        <taxon>Bacteria</taxon>
        <taxon>Pseudomonadati</taxon>
        <taxon>Bacteroidota</taxon>
        <taxon>Cytophagia</taxon>
        <taxon>Cytophagales</taxon>
        <taxon>Marivirgaceae</taxon>
        <taxon>Marivirga</taxon>
    </lineage>
</organism>
<dbReference type="PANTHER" id="PTHR30004:SF6">
    <property type="entry name" value="D-THREONATE 4-PHOSPHATE DEHYDROGENASE"/>
    <property type="match status" value="1"/>
</dbReference>
<evidence type="ECO:0000256" key="1">
    <source>
        <dbReference type="ARBA" id="ARBA00022723"/>
    </source>
</evidence>
<dbReference type="NCBIfam" id="TIGR00557">
    <property type="entry name" value="pdxA"/>
    <property type="match status" value="1"/>
</dbReference>
<evidence type="ECO:0000313" key="4">
    <source>
        <dbReference type="EMBL" id="MBK6263755.1"/>
    </source>
</evidence>
<dbReference type="Pfam" id="PF04166">
    <property type="entry name" value="PdxA"/>
    <property type="match status" value="1"/>
</dbReference>
<dbReference type="Proteomes" id="UP000611723">
    <property type="component" value="Unassembled WGS sequence"/>
</dbReference>
<name>A0A935C5E0_9BACT</name>
<dbReference type="SUPFAM" id="SSF53659">
    <property type="entry name" value="Isocitrate/Isopropylmalate dehydrogenase-like"/>
    <property type="match status" value="1"/>
</dbReference>
<dbReference type="EMBL" id="JAEQBW010000001">
    <property type="protein sequence ID" value="MBK6263755.1"/>
    <property type="molecule type" value="Genomic_DNA"/>
</dbReference>
<dbReference type="GO" id="GO:0051287">
    <property type="term" value="F:NAD binding"/>
    <property type="evidence" value="ECO:0007669"/>
    <property type="project" value="InterPro"/>
</dbReference>
<accession>A0A935C5E0</accession>
<dbReference type="AlphaFoldDB" id="A0A935C5E0"/>
<dbReference type="InterPro" id="IPR005255">
    <property type="entry name" value="PdxA_fam"/>
</dbReference>
<dbReference type="GO" id="GO:0050570">
    <property type="term" value="F:4-hydroxythreonine-4-phosphate dehydrogenase activity"/>
    <property type="evidence" value="ECO:0007669"/>
    <property type="project" value="UniProtKB-EC"/>
</dbReference>
<gene>
    <name evidence="4" type="primary">pdxA</name>
    <name evidence="4" type="ORF">JKA74_01805</name>
</gene>
<keyword evidence="2 4" id="KW-0560">Oxidoreductase</keyword>
<keyword evidence="1" id="KW-0479">Metal-binding</keyword>
<protein>
    <submittedName>
        <fullName evidence="4">4-hydroxythreonine-4-phosphate dehydrogenase PdxA</fullName>
        <ecNumber evidence="4">1.1.1.262</ecNumber>
    </submittedName>
</protein>
<reference evidence="4" key="1">
    <citation type="submission" date="2021-01" db="EMBL/GenBank/DDBJ databases">
        <title>Marivirga aurantiaca sp. nov., isolated from intertidal surface sediments.</title>
        <authorList>
            <person name="Zhang M."/>
        </authorList>
    </citation>
    <scope>NUCLEOTIDE SEQUENCE</scope>
    <source>
        <strain evidence="4">S37H4</strain>
    </source>
</reference>